<evidence type="ECO:0000259" key="8">
    <source>
        <dbReference type="Pfam" id="PF05504"/>
    </source>
</evidence>
<dbReference type="NCBIfam" id="TIGR02887">
    <property type="entry name" value="spore_ger_x_C"/>
    <property type="match status" value="1"/>
</dbReference>
<feature type="domain" description="Spore germination GerAC-like C-terminal" evidence="8">
    <location>
        <begin position="185"/>
        <end position="341"/>
    </location>
</feature>
<dbReference type="EMBL" id="JACSPW010000003">
    <property type="protein sequence ID" value="MBD8032430.1"/>
    <property type="molecule type" value="Genomic_DNA"/>
</dbReference>
<dbReference type="InterPro" id="IPR008844">
    <property type="entry name" value="Spore_GerAC-like"/>
</dbReference>
<dbReference type="InterPro" id="IPR057336">
    <property type="entry name" value="GerAC_N"/>
</dbReference>
<reference evidence="10 11" key="1">
    <citation type="submission" date="2020-08" db="EMBL/GenBank/DDBJ databases">
        <title>A Genomic Blueprint of the Chicken Gut Microbiome.</title>
        <authorList>
            <person name="Gilroy R."/>
            <person name="Ravi A."/>
            <person name="Getino M."/>
            <person name="Pursley I."/>
            <person name="Horton D.L."/>
            <person name="Alikhan N.-F."/>
            <person name="Baker D."/>
            <person name="Gharbi K."/>
            <person name="Hall N."/>
            <person name="Watson M."/>
            <person name="Adriaenssens E.M."/>
            <person name="Foster-Nyarko E."/>
            <person name="Jarju S."/>
            <person name="Secka A."/>
            <person name="Antonio M."/>
            <person name="Oren A."/>
            <person name="Chaudhuri R."/>
            <person name="La Ragione R.M."/>
            <person name="Hildebrand F."/>
            <person name="Pallen M.J."/>
        </authorList>
    </citation>
    <scope>NUCLEOTIDE SEQUENCE [LARGE SCALE GENOMIC DNA]</scope>
    <source>
        <strain evidence="10 11">Sa1YVA6</strain>
    </source>
</reference>
<feature type="domain" description="Spore germination protein N-terminal" evidence="9">
    <location>
        <begin position="21"/>
        <end position="175"/>
    </location>
</feature>
<evidence type="ECO:0000256" key="1">
    <source>
        <dbReference type="ARBA" id="ARBA00004635"/>
    </source>
</evidence>
<evidence type="ECO:0000313" key="10">
    <source>
        <dbReference type="EMBL" id="MBD8032430.1"/>
    </source>
</evidence>
<dbReference type="RefSeq" id="WP_191703147.1">
    <property type="nucleotide sequence ID" value="NZ_JACSPW010000003.1"/>
</dbReference>
<keyword evidence="5" id="KW-0472">Membrane</keyword>
<proteinExistence type="inferred from homology"/>
<evidence type="ECO:0000256" key="3">
    <source>
        <dbReference type="ARBA" id="ARBA00022544"/>
    </source>
</evidence>
<dbReference type="Pfam" id="PF05504">
    <property type="entry name" value="Spore_GerAC"/>
    <property type="match status" value="1"/>
</dbReference>
<evidence type="ECO:0000313" key="11">
    <source>
        <dbReference type="Proteomes" id="UP000600565"/>
    </source>
</evidence>
<dbReference type="InterPro" id="IPR046953">
    <property type="entry name" value="Spore_GerAC-like_C"/>
</dbReference>
<organism evidence="10 11">
    <name type="scientific">Solibacillus merdavium</name>
    <dbReference type="NCBI Taxonomy" id="2762218"/>
    <lineage>
        <taxon>Bacteria</taxon>
        <taxon>Bacillati</taxon>
        <taxon>Bacillota</taxon>
        <taxon>Bacilli</taxon>
        <taxon>Bacillales</taxon>
        <taxon>Caryophanaceae</taxon>
        <taxon>Solibacillus</taxon>
    </lineage>
</organism>
<dbReference type="Gene3D" id="3.30.300.210">
    <property type="entry name" value="Nutrient germinant receptor protein C, domain 3"/>
    <property type="match status" value="1"/>
</dbReference>
<dbReference type="PANTHER" id="PTHR35789">
    <property type="entry name" value="SPORE GERMINATION PROTEIN B3"/>
    <property type="match status" value="1"/>
</dbReference>
<keyword evidence="4" id="KW-0732">Signal</keyword>
<evidence type="ECO:0000256" key="6">
    <source>
        <dbReference type="ARBA" id="ARBA00023139"/>
    </source>
</evidence>
<keyword evidence="7" id="KW-0449">Lipoprotein</keyword>
<protein>
    <submittedName>
        <fullName evidence="10">Ger(X)C family spore germination protein</fullName>
    </submittedName>
</protein>
<comment type="subcellular location">
    <subcellularLocation>
        <location evidence="1">Membrane</location>
        <topology evidence="1">Lipid-anchor</topology>
    </subcellularLocation>
</comment>
<dbReference type="PANTHER" id="PTHR35789:SF1">
    <property type="entry name" value="SPORE GERMINATION PROTEIN B3"/>
    <property type="match status" value="1"/>
</dbReference>
<sequence length="344" mass="38780">MALLLLTGCWDERLYKNSSVVSLTGFEGTIGDLTAFYAYPEATTEEMQTIIITGIGISPRDVRQDAELKVEQTLDLSVLSTVLISEDSAKDDIYEYLDGYFRDPNSPITSKLAIIQGDLKPFFELSEQKQTTAGEYYERFITSLEENSLVIPYTLQTACAILFENAQDLALPYLKMGEDGRPVSDGLALFSGRAFTGSTLNTNEGVMLNILNNSLGFATRISYLYKDSPVTVRINKTKRNLDISENKIVIDKKLELMVSEYPQDHLSDDIQRKDLQQFLTEKIEQDMNEVIKKLQEAKSDALGLGRGVRAFHPKYFKKDWNEHFSTMDISVKLSVEIVKTGILE</sequence>
<evidence type="ECO:0000256" key="7">
    <source>
        <dbReference type="ARBA" id="ARBA00023288"/>
    </source>
</evidence>
<accession>A0ABR8XKI2</accession>
<gene>
    <name evidence="10" type="ORF">H9632_05065</name>
</gene>
<dbReference type="Pfam" id="PF25198">
    <property type="entry name" value="Spore_GerAC_N"/>
    <property type="match status" value="1"/>
</dbReference>
<comment type="caution">
    <text evidence="10">The sequence shown here is derived from an EMBL/GenBank/DDBJ whole genome shotgun (WGS) entry which is preliminary data.</text>
</comment>
<name>A0ABR8XKI2_9BACL</name>
<dbReference type="InterPro" id="IPR038501">
    <property type="entry name" value="Spore_GerAC_C_sf"/>
</dbReference>
<keyword evidence="11" id="KW-1185">Reference proteome</keyword>
<evidence type="ECO:0000256" key="5">
    <source>
        <dbReference type="ARBA" id="ARBA00023136"/>
    </source>
</evidence>
<keyword evidence="3" id="KW-0309">Germination</keyword>
<evidence type="ECO:0000259" key="9">
    <source>
        <dbReference type="Pfam" id="PF25198"/>
    </source>
</evidence>
<evidence type="ECO:0000256" key="4">
    <source>
        <dbReference type="ARBA" id="ARBA00022729"/>
    </source>
</evidence>
<comment type="similarity">
    <text evidence="2">Belongs to the GerABKC lipoprotein family.</text>
</comment>
<dbReference type="Proteomes" id="UP000600565">
    <property type="component" value="Unassembled WGS sequence"/>
</dbReference>
<keyword evidence="6" id="KW-0564">Palmitate</keyword>
<evidence type="ECO:0000256" key="2">
    <source>
        <dbReference type="ARBA" id="ARBA00007886"/>
    </source>
</evidence>